<dbReference type="Proteomes" id="UP000887458">
    <property type="component" value="Unassembled WGS sequence"/>
</dbReference>
<organism evidence="1 2">
    <name type="scientific">Dermatophagoides pteronyssinus</name>
    <name type="common">European house dust mite</name>
    <dbReference type="NCBI Taxonomy" id="6956"/>
    <lineage>
        <taxon>Eukaryota</taxon>
        <taxon>Metazoa</taxon>
        <taxon>Ecdysozoa</taxon>
        <taxon>Arthropoda</taxon>
        <taxon>Chelicerata</taxon>
        <taxon>Arachnida</taxon>
        <taxon>Acari</taxon>
        <taxon>Acariformes</taxon>
        <taxon>Sarcoptiformes</taxon>
        <taxon>Astigmata</taxon>
        <taxon>Psoroptidia</taxon>
        <taxon>Analgoidea</taxon>
        <taxon>Pyroglyphidae</taxon>
        <taxon>Dermatophagoidinae</taxon>
        <taxon>Dermatophagoides</taxon>
    </lineage>
</organism>
<accession>A0ABQ8JWP4</accession>
<reference evidence="1 2" key="2">
    <citation type="journal article" date="2022" name="Mol. Biol. Evol.">
        <title>Comparative Genomics Reveals Insights into the Divergent Evolution of Astigmatic Mites and Household Pest Adaptations.</title>
        <authorList>
            <person name="Xiong Q."/>
            <person name="Wan A.T."/>
            <person name="Liu X."/>
            <person name="Fung C.S."/>
            <person name="Xiao X."/>
            <person name="Malainual N."/>
            <person name="Hou J."/>
            <person name="Wang L."/>
            <person name="Wang M."/>
            <person name="Yang K.Y."/>
            <person name="Cui Y."/>
            <person name="Leung E.L."/>
            <person name="Nong W."/>
            <person name="Shin S.K."/>
            <person name="Au S.W."/>
            <person name="Jeong K.Y."/>
            <person name="Chew F.T."/>
            <person name="Hui J.H."/>
            <person name="Leung T.F."/>
            <person name="Tungtrongchitr A."/>
            <person name="Zhong N."/>
            <person name="Liu Z."/>
            <person name="Tsui S.K."/>
        </authorList>
    </citation>
    <scope>NUCLEOTIDE SEQUENCE [LARGE SCALE GENOMIC DNA]</scope>
    <source>
        <strain evidence="1">Derp</strain>
    </source>
</reference>
<reference evidence="1 2" key="1">
    <citation type="journal article" date="2018" name="J. Allergy Clin. Immunol.">
        <title>High-quality assembly of Dermatophagoides pteronyssinus genome and transcriptome reveals a wide range of novel allergens.</title>
        <authorList>
            <person name="Liu X.Y."/>
            <person name="Yang K.Y."/>
            <person name="Wang M.Q."/>
            <person name="Kwok J.S."/>
            <person name="Zeng X."/>
            <person name="Yang Z."/>
            <person name="Xiao X.J."/>
            <person name="Lau C.P."/>
            <person name="Li Y."/>
            <person name="Huang Z.M."/>
            <person name="Ba J.G."/>
            <person name="Yim A.K."/>
            <person name="Ouyang C.Y."/>
            <person name="Ngai S.M."/>
            <person name="Chan T.F."/>
            <person name="Leung E.L."/>
            <person name="Liu L."/>
            <person name="Liu Z.G."/>
            <person name="Tsui S.K."/>
        </authorList>
    </citation>
    <scope>NUCLEOTIDE SEQUENCE [LARGE SCALE GENOMIC DNA]</scope>
    <source>
        <strain evidence="1">Derp</strain>
    </source>
</reference>
<protein>
    <submittedName>
        <fullName evidence="1">Uncharacterized protein</fullName>
    </submittedName>
</protein>
<evidence type="ECO:0000313" key="2">
    <source>
        <dbReference type="Proteomes" id="UP000887458"/>
    </source>
</evidence>
<name>A0ABQ8JWP4_DERPT</name>
<dbReference type="EMBL" id="NJHN03000007">
    <property type="protein sequence ID" value="KAH9426952.1"/>
    <property type="molecule type" value="Genomic_DNA"/>
</dbReference>
<gene>
    <name evidence="1" type="ORF">DERP_011621</name>
</gene>
<comment type="caution">
    <text evidence="1">The sequence shown here is derived from an EMBL/GenBank/DDBJ whole genome shotgun (WGS) entry which is preliminary data.</text>
</comment>
<proteinExistence type="predicted"/>
<evidence type="ECO:0000313" key="1">
    <source>
        <dbReference type="EMBL" id="KAH9426952.1"/>
    </source>
</evidence>
<keyword evidence="2" id="KW-1185">Reference proteome</keyword>
<sequence>MNHQPDINAFVSFAFTSTNTDDTFLFLSKRELRRILLLRAKSPKRGFEDISIAVVEVLATG</sequence>